<evidence type="ECO:0000256" key="1">
    <source>
        <dbReference type="SAM" id="MobiDB-lite"/>
    </source>
</evidence>
<organism evidence="2">
    <name type="scientific">Hemiselmis andersenii</name>
    <name type="common">Cryptophyte alga</name>
    <dbReference type="NCBI Taxonomy" id="464988"/>
    <lineage>
        <taxon>Eukaryota</taxon>
        <taxon>Cryptophyceae</taxon>
        <taxon>Cryptomonadales</taxon>
        <taxon>Hemiselmidaceae</taxon>
        <taxon>Hemiselmis</taxon>
    </lineage>
</organism>
<feature type="compositionally biased region" description="Basic and acidic residues" evidence="1">
    <location>
        <begin position="113"/>
        <end position="124"/>
    </location>
</feature>
<evidence type="ECO:0000313" key="2">
    <source>
        <dbReference type="EMBL" id="CAD8986185.1"/>
    </source>
</evidence>
<feature type="compositionally biased region" description="Basic and acidic residues" evidence="1">
    <location>
        <begin position="84"/>
        <end position="94"/>
    </location>
</feature>
<dbReference type="AlphaFoldDB" id="A0A6U2GDJ9"/>
<protein>
    <submittedName>
        <fullName evidence="2">Uncharacterized protein</fullName>
    </submittedName>
</protein>
<feature type="region of interest" description="Disordered" evidence="1">
    <location>
        <begin position="1"/>
        <end position="38"/>
    </location>
</feature>
<sequence length="291" mass="32265">MPNTRSHSHAAPVAPVKVPDASLSPKRTRTNNGSAVLSPNCVAAVAGLALEPPAMNIGEAGVKNDPAAVPCTRELRHKKPHSPTNEEARKDTPKSPKGAKAHKSPKSPKSPKKQPEKAPGKVDEAVVIPPPPLSPTKDERKNNGEAVRHQTPNESSEQLPHKCWWKQLHHLEQNDLISRLREIQLDDMIDYHGGVLNARFVDQIVRLYDHVAKQGDGETGVYADDKASDLPYWCPAMDESGFSRLERLEMAAEYDVWQWYLITGENYSLLDALIWMGVHMSKLWSRPASPL</sequence>
<feature type="region of interest" description="Disordered" evidence="1">
    <location>
        <begin position="73"/>
        <end position="158"/>
    </location>
</feature>
<feature type="compositionally biased region" description="Low complexity" evidence="1">
    <location>
        <begin position="10"/>
        <end position="19"/>
    </location>
</feature>
<gene>
    <name evidence="2" type="ORF">HAND00432_LOCUS37198</name>
</gene>
<dbReference type="EMBL" id="HBFX01061662">
    <property type="protein sequence ID" value="CAD8986185.1"/>
    <property type="molecule type" value="Transcribed_RNA"/>
</dbReference>
<name>A0A6U2GDJ9_HEMAN</name>
<accession>A0A6U2GDJ9</accession>
<proteinExistence type="predicted"/>
<reference evidence="2" key="1">
    <citation type="submission" date="2021-01" db="EMBL/GenBank/DDBJ databases">
        <authorList>
            <person name="Corre E."/>
            <person name="Pelletier E."/>
            <person name="Niang G."/>
            <person name="Scheremetjew M."/>
            <person name="Finn R."/>
            <person name="Kale V."/>
            <person name="Holt S."/>
            <person name="Cochrane G."/>
            <person name="Meng A."/>
            <person name="Brown T."/>
            <person name="Cohen L."/>
        </authorList>
    </citation>
    <scope>NUCLEOTIDE SEQUENCE</scope>
    <source>
        <strain evidence="2">CCMP644</strain>
    </source>
</reference>
<feature type="compositionally biased region" description="Basic residues" evidence="1">
    <location>
        <begin position="97"/>
        <end position="112"/>
    </location>
</feature>
<feature type="compositionally biased region" description="Basic and acidic residues" evidence="1">
    <location>
        <begin position="136"/>
        <end position="148"/>
    </location>
</feature>